<sequence>MNYWVLALYYEWATTDMVKQALAYEDCSIQDLAEGVNKKLITADQYKEITGKAM</sequence>
<evidence type="ECO:0000313" key="1">
    <source>
        <dbReference type="EMBL" id="QJP87787.1"/>
    </source>
</evidence>
<proteinExistence type="predicted"/>
<dbReference type="Pfam" id="PF09693">
    <property type="entry name" value="Phage_XkdX"/>
    <property type="match status" value="1"/>
</dbReference>
<dbReference type="EMBL" id="CP052842">
    <property type="protein sequence ID" value="QJP87787.1"/>
    <property type="molecule type" value="Genomic_DNA"/>
</dbReference>
<dbReference type="KEGG" id="bsu:BSU12770"/>
<reference evidence="1" key="1">
    <citation type="submission" date="2020-04" db="EMBL/GenBank/DDBJ databases">
        <title>Phage recombination drives evolution of spore-forming Bacilli.</title>
        <authorList>
            <person name="Dragos A."/>
            <person name="Kovacs A.T."/>
        </authorList>
    </citation>
    <scope>NUCLEOTIDE SEQUENCE</scope>
    <source>
        <strain evidence="1">168</strain>
    </source>
</reference>
<gene>
    <name evidence="1" type="ORF">HIR78_07055</name>
</gene>
<dbReference type="OrthoDB" id="2891646at2"/>
<organism evidence="1">
    <name type="scientific">Bacillus subtilis (strain 168)</name>
    <dbReference type="NCBI Taxonomy" id="224308"/>
    <lineage>
        <taxon>Bacteria</taxon>
        <taxon>Bacillati</taxon>
        <taxon>Bacillota</taxon>
        <taxon>Bacilli</taxon>
        <taxon>Bacillales</taxon>
        <taxon>Bacillaceae</taxon>
        <taxon>Bacillus</taxon>
    </lineage>
</organism>
<dbReference type="NCBIfam" id="TIGR01669">
    <property type="entry name" value="phage_XkdX"/>
    <property type="match status" value="1"/>
</dbReference>
<dbReference type="RefSeq" id="WP_003232658.1">
    <property type="nucleotide sequence ID" value="NC_000964.3"/>
</dbReference>
<protein>
    <submittedName>
        <fullName evidence="1">XkdX family protein</fullName>
    </submittedName>
</protein>
<name>A0A6M3Z9T7_BACSU</name>
<accession>A0A6M3Z9T7</accession>
<dbReference type="AlphaFoldDB" id="A0A6M3Z9T7"/>
<dbReference type="InterPro" id="IPR010022">
    <property type="entry name" value="XkdX"/>
</dbReference>
<dbReference type="SMR" id="A0A6M3Z9T7"/>